<dbReference type="Gene3D" id="3.90.56.10">
    <property type="entry name" value="Monooxygenase component MmoB/DmpM"/>
    <property type="match status" value="1"/>
</dbReference>
<evidence type="ECO:0000313" key="2">
    <source>
        <dbReference type="EMBL" id="AIJ26200.1"/>
    </source>
</evidence>
<name>A0A076N5V9_AMYME</name>
<dbReference type="Proteomes" id="UP000062973">
    <property type="component" value="Chromosome"/>
</dbReference>
<reference evidence="2 3" key="1">
    <citation type="submission" date="2014-07" db="EMBL/GenBank/DDBJ databases">
        <title>Whole Genome Sequence of the Amycolatopsis methanolica 239.</title>
        <authorList>
            <person name="Tang B."/>
        </authorList>
    </citation>
    <scope>NUCLEOTIDE SEQUENCE [LARGE SCALE GENOMIC DNA]</scope>
    <source>
        <strain evidence="2 3">239</strain>
    </source>
</reference>
<dbReference type="Pfam" id="PF02406">
    <property type="entry name" value="MmoB_DmpM"/>
    <property type="match status" value="1"/>
</dbReference>
<organism evidence="2 3">
    <name type="scientific">Amycolatopsis methanolica 239</name>
    <dbReference type="NCBI Taxonomy" id="1068978"/>
    <lineage>
        <taxon>Bacteria</taxon>
        <taxon>Bacillati</taxon>
        <taxon>Actinomycetota</taxon>
        <taxon>Actinomycetes</taxon>
        <taxon>Pseudonocardiales</taxon>
        <taxon>Pseudonocardiaceae</taxon>
        <taxon>Amycolatopsis</taxon>
        <taxon>Amycolatopsis methanolica group</taxon>
    </lineage>
</organism>
<evidence type="ECO:0000256" key="1">
    <source>
        <dbReference type="ARBA" id="ARBA00006313"/>
    </source>
</evidence>
<proteinExistence type="inferred from homology"/>
<evidence type="ECO:0000313" key="3">
    <source>
        <dbReference type="Proteomes" id="UP000062973"/>
    </source>
</evidence>
<keyword evidence="3" id="KW-1185">Reference proteome</keyword>
<dbReference type="GO" id="GO:0004497">
    <property type="term" value="F:monooxygenase activity"/>
    <property type="evidence" value="ECO:0007669"/>
    <property type="project" value="UniProtKB-KW"/>
</dbReference>
<dbReference type="KEGG" id="amq:AMETH_6108"/>
<dbReference type="RefSeq" id="WP_013673010.1">
    <property type="nucleotide sequence ID" value="NZ_AQUL01000001.1"/>
</dbReference>
<comment type="similarity">
    <text evidence="1">Belongs to the TmoD/XamoD family.</text>
</comment>
<dbReference type="EMBL" id="CP009110">
    <property type="protein sequence ID" value="AIJ26200.1"/>
    <property type="molecule type" value="Genomic_DNA"/>
</dbReference>
<dbReference type="AlphaFoldDB" id="A0A076N5V9"/>
<dbReference type="SUPFAM" id="SSF56029">
    <property type="entry name" value="Monooxygenase (hydroxylase) regulatory protein"/>
    <property type="match status" value="1"/>
</dbReference>
<dbReference type="OrthoDB" id="9805636at2"/>
<sequence length="105" mass="11791">MKNPVGPILRMGDEVEQIIAAIEDDNPDHEIEVIDRGSYIRVQGEDRLVVTQDTLRAYLGADYEIRTFESMMSSFNGRITTTSDSITWEKVSAKKNALAREGARS</sequence>
<protein>
    <submittedName>
        <fullName evidence="2">Monooxygenase component MmoB/DmpM</fullName>
    </submittedName>
</protein>
<gene>
    <name evidence="2" type="ORF">AMETH_6108</name>
</gene>
<dbReference type="STRING" id="1068978.AMETH_6108"/>
<dbReference type="PATRIC" id="fig|1068978.7.peg.6562"/>
<accession>A0A076N5V9</accession>
<dbReference type="eggNOG" id="ENOG50334EV">
    <property type="taxonomic scope" value="Bacteria"/>
</dbReference>
<dbReference type="HOGENOM" id="CLU_148539_1_0_11"/>
<keyword evidence="2" id="KW-0560">Oxidoreductase</keyword>
<dbReference type="InterPro" id="IPR036889">
    <property type="entry name" value="mOase_MmoB_DmpM_sf"/>
</dbReference>
<dbReference type="InterPro" id="IPR003454">
    <property type="entry name" value="MOase_MmoB_DmpM"/>
</dbReference>
<keyword evidence="2" id="KW-0503">Monooxygenase</keyword>